<name>A0AAV5EXJ4_ELECO</name>
<evidence type="ECO:0000256" key="3">
    <source>
        <dbReference type="ARBA" id="ARBA00023002"/>
    </source>
</evidence>
<proteinExistence type="inferred from homology"/>
<comment type="similarity">
    <text evidence="1">Belongs to the short-chain dehydrogenases/reductases (SDR) family.</text>
</comment>
<evidence type="ECO:0000256" key="4">
    <source>
        <dbReference type="SAM" id="Phobius"/>
    </source>
</evidence>
<evidence type="ECO:0000256" key="1">
    <source>
        <dbReference type="ARBA" id="ARBA00006484"/>
    </source>
</evidence>
<keyword evidence="3" id="KW-0560">Oxidoreductase</keyword>
<dbReference type="GO" id="GO:0016491">
    <property type="term" value="F:oxidoreductase activity"/>
    <property type="evidence" value="ECO:0007669"/>
    <property type="project" value="UniProtKB-KW"/>
</dbReference>
<evidence type="ECO:0000256" key="2">
    <source>
        <dbReference type="ARBA" id="ARBA00022857"/>
    </source>
</evidence>
<reference evidence="5" key="1">
    <citation type="journal article" date="2018" name="DNA Res.">
        <title>Multiple hybrid de novo genome assembly of finger millet, an orphan allotetraploid crop.</title>
        <authorList>
            <person name="Hatakeyama M."/>
            <person name="Aluri S."/>
            <person name="Balachadran M.T."/>
            <person name="Sivarajan S.R."/>
            <person name="Patrignani A."/>
            <person name="Gruter S."/>
            <person name="Poveda L."/>
            <person name="Shimizu-Inatsugi R."/>
            <person name="Baeten J."/>
            <person name="Francoijs K.J."/>
            <person name="Nataraja K.N."/>
            <person name="Reddy Y.A.N."/>
            <person name="Phadnis S."/>
            <person name="Ravikumar R.L."/>
            <person name="Schlapbach R."/>
            <person name="Sreeman S.M."/>
            <person name="Shimizu K.K."/>
        </authorList>
    </citation>
    <scope>NUCLEOTIDE SEQUENCE</scope>
</reference>
<dbReference type="SUPFAM" id="SSF51735">
    <property type="entry name" value="NAD(P)-binding Rossmann-fold domains"/>
    <property type="match status" value="1"/>
</dbReference>
<dbReference type="Gene3D" id="3.40.50.720">
    <property type="entry name" value="NAD(P)-binding Rossmann-like Domain"/>
    <property type="match status" value="1"/>
</dbReference>
<keyword evidence="6" id="KW-1185">Reference proteome</keyword>
<protein>
    <submittedName>
        <fullName evidence="5">Uncharacterized protein</fullName>
    </submittedName>
</protein>
<feature type="transmembrane region" description="Helical" evidence="4">
    <location>
        <begin position="12"/>
        <end position="30"/>
    </location>
</feature>
<sequence length="274" mass="30308">MGKPKCCFCSLLRLVVVIVWLFSVLVMKLASVRKLELEFGRVAVVTGGNKGIGLEVCRQLAGNSGITVILTARDEARGAAAVEKLREQGLSNVVFHQLDIGDAPSIARLAEFLKTRFEKLDILVNNAAFGGVEYIHGPEQRSQTSEEELFRNEELKQELNDIDNLTSERLDDLLNMFLKDFEDNVVEARGWPMAFSAYKVAKAAINAYSRILARRYPMLRINCAHPGYVKTDMTIKSGLLTPDEGGSRVVAVALLPEGSTTGAFFEDFKESSFI</sequence>
<dbReference type="PANTHER" id="PTHR43490">
    <property type="entry name" value="(+)-NEOMENTHOL DEHYDROGENASE"/>
    <property type="match status" value="1"/>
</dbReference>
<dbReference type="GO" id="GO:0016020">
    <property type="term" value="C:membrane"/>
    <property type="evidence" value="ECO:0007669"/>
    <property type="project" value="TreeGrafter"/>
</dbReference>
<reference evidence="5" key="2">
    <citation type="submission" date="2021-12" db="EMBL/GenBank/DDBJ databases">
        <title>Resequencing data analysis of finger millet.</title>
        <authorList>
            <person name="Hatakeyama M."/>
            <person name="Aluri S."/>
            <person name="Balachadran M.T."/>
            <person name="Sivarajan S.R."/>
            <person name="Poveda L."/>
            <person name="Shimizu-Inatsugi R."/>
            <person name="Schlapbach R."/>
            <person name="Sreeman S.M."/>
            <person name="Shimizu K.K."/>
        </authorList>
    </citation>
    <scope>NUCLEOTIDE SEQUENCE</scope>
</reference>
<comment type="caution">
    <text evidence="5">The sequence shown here is derived from an EMBL/GenBank/DDBJ whole genome shotgun (WGS) entry which is preliminary data.</text>
</comment>
<keyword evidence="4" id="KW-0812">Transmembrane</keyword>
<evidence type="ECO:0000313" key="6">
    <source>
        <dbReference type="Proteomes" id="UP001054889"/>
    </source>
</evidence>
<dbReference type="AlphaFoldDB" id="A0AAV5EXJ4"/>
<dbReference type="InterPro" id="IPR036291">
    <property type="entry name" value="NAD(P)-bd_dom_sf"/>
</dbReference>
<gene>
    <name evidence="5" type="primary">gb14877</name>
    <name evidence="5" type="ORF">PR202_gb14877</name>
</gene>
<dbReference type="InterPro" id="IPR002347">
    <property type="entry name" value="SDR_fam"/>
</dbReference>
<organism evidence="5 6">
    <name type="scientific">Eleusine coracana subsp. coracana</name>
    <dbReference type="NCBI Taxonomy" id="191504"/>
    <lineage>
        <taxon>Eukaryota</taxon>
        <taxon>Viridiplantae</taxon>
        <taxon>Streptophyta</taxon>
        <taxon>Embryophyta</taxon>
        <taxon>Tracheophyta</taxon>
        <taxon>Spermatophyta</taxon>
        <taxon>Magnoliopsida</taxon>
        <taxon>Liliopsida</taxon>
        <taxon>Poales</taxon>
        <taxon>Poaceae</taxon>
        <taxon>PACMAD clade</taxon>
        <taxon>Chloridoideae</taxon>
        <taxon>Cynodonteae</taxon>
        <taxon>Eleusininae</taxon>
        <taxon>Eleusine</taxon>
    </lineage>
</organism>
<keyword evidence="4" id="KW-1133">Transmembrane helix</keyword>
<dbReference type="Proteomes" id="UP001054889">
    <property type="component" value="Unassembled WGS sequence"/>
</dbReference>
<dbReference type="Pfam" id="PF00106">
    <property type="entry name" value="adh_short"/>
    <property type="match status" value="1"/>
</dbReference>
<accession>A0AAV5EXJ4</accession>
<dbReference type="PRINTS" id="PR00081">
    <property type="entry name" value="GDHRDH"/>
</dbReference>
<dbReference type="EMBL" id="BQKI01000079">
    <property type="protein sequence ID" value="GJN26910.1"/>
    <property type="molecule type" value="Genomic_DNA"/>
</dbReference>
<evidence type="ECO:0000313" key="5">
    <source>
        <dbReference type="EMBL" id="GJN26910.1"/>
    </source>
</evidence>
<keyword evidence="4" id="KW-0472">Membrane</keyword>
<dbReference type="PANTHER" id="PTHR43490:SF65">
    <property type="entry name" value="(+)-NEOMENTHOL DEHYDROGENASE"/>
    <property type="match status" value="1"/>
</dbReference>
<keyword evidence="2" id="KW-0521">NADP</keyword>